<comment type="caution">
    <text evidence="1">The sequence shown here is derived from an EMBL/GenBank/DDBJ whole genome shotgun (WGS) entry which is preliminary data.</text>
</comment>
<keyword evidence="2" id="KW-1185">Reference proteome</keyword>
<sequence length="72" mass="8044">MGKRERECGSEGVCPHAVAWGHIKPEHLMCSLTYLTPTREGVHAGLEKCIFAAKISILVQRYNCKFIKKGTN</sequence>
<evidence type="ECO:0000313" key="1">
    <source>
        <dbReference type="EMBL" id="KAK7366942.1"/>
    </source>
</evidence>
<reference evidence="1 2" key="1">
    <citation type="submission" date="2024-01" db="EMBL/GenBank/DDBJ databases">
        <title>The genomes of 5 underutilized Papilionoideae crops provide insights into root nodulation and disease resistanc.</title>
        <authorList>
            <person name="Jiang F."/>
        </authorList>
    </citation>
    <scope>NUCLEOTIDE SEQUENCE [LARGE SCALE GENOMIC DNA]</scope>
    <source>
        <strain evidence="1">JINMINGXINNONG_FW02</strain>
        <tissue evidence="1">Leaves</tissue>
    </source>
</reference>
<accession>A0AAN9N5U1</accession>
<name>A0AAN9N5U1_PHACN</name>
<gene>
    <name evidence="1" type="ORF">VNO80_08945</name>
</gene>
<protein>
    <submittedName>
        <fullName evidence="1">Uncharacterized protein</fullName>
    </submittedName>
</protein>
<dbReference type="EMBL" id="JAYMYR010000004">
    <property type="protein sequence ID" value="KAK7366942.1"/>
    <property type="molecule type" value="Genomic_DNA"/>
</dbReference>
<dbReference type="Proteomes" id="UP001374584">
    <property type="component" value="Unassembled WGS sequence"/>
</dbReference>
<dbReference type="AlphaFoldDB" id="A0AAN9N5U1"/>
<proteinExistence type="predicted"/>
<organism evidence="1 2">
    <name type="scientific">Phaseolus coccineus</name>
    <name type="common">Scarlet runner bean</name>
    <name type="synonym">Phaseolus multiflorus</name>
    <dbReference type="NCBI Taxonomy" id="3886"/>
    <lineage>
        <taxon>Eukaryota</taxon>
        <taxon>Viridiplantae</taxon>
        <taxon>Streptophyta</taxon>
        <taxon>Embryophyta</taxon>
        <taxon>Tracheophyta</taxon>
        <taxon>Spermatophyta</taxon>
        <taxon>Magnoliopsida</taxon>
        <taxon>eudicotyledons</taxon>
        <taxon>Gunneridae</taxon>
        <taxon>Pentapetalae</taxon>
        <taxon>rosids</taxon>
        <taxon>fabids</taxon>
        <taxon>Fabales</taxon>
        <taxon>Fabaceae</taxon>
        <taxon>Papilionoideae</taxon>
        <taxon>50 kb inversion clade</taxon>
        <taxon>NPAAA clade</taxon>
        <taxon>indigoferoid/millettioid clade</taxon>
        <taxon>Phaseoleae</taxon>
        <taxon>Phaseolus</taxon>
    </lineage>
</organism>
<evidence type="ECO:0000313" key="2">
    <source>
        <dbReference type="Proteomes" id="UP001374584"/>
    </source>
</evidence>